<sequence>MRSEIAIDCLCMVKESHNEAKILAYSPGRYPILVVELSSGELRTFYYETGYDSERTKSVTESWLRENAIGRHSFIEITPREVSILELRDYVRRELLEEA</sequence>
<accession>A0A6J4QEU5</accession>
<gene>
    <name evidence="1" type="ORF">AVDCRST_MAG37-1536</name>
</gene>
<organism evidence="1">
    <name type="scientific">uncultured Rubrobacteraceae bacterium</name>
    <dbReference type="NCBI Taxonomy" id="349277"/>
    <lineage>
        <taxon>Bacteria</taxon>
        <taxon>Bacillati</taxon>
        <taxon>Actinomycetota</taxon>
        <taxon>Rubrobacteria</taxon>
        <taxon>Rubrobacterales</taxon>
        <taxon>Rubrobacteraceae</taxon>
        <taxon>environmental samples</taxon>
    </lineage>
</organism>
<dbReference type="AlphaFoldDB" id="A0A6J4QEU5"/>
<dbReference type="EMBL" id="CADCVD010000066">
    <property type="protein sequence ID" value="CAA9442902.1"/>
    <property type="molecule type" value="Genomic_DNA"/>
</dbReference>
<reference evidence="1" key="1">
    <citation type="submission" date="2020-02" db="EMBL/GenBank/DDBJ databases">
        <authorList>
            <person name="Meier V. D."/>
        </authorList>
    </citation>
    <scope>NUCLEOTIDE SEQUENCE</scope>
    <source>
        <strain evidence="1">AVDCRST_MAG37</strain>
    </source>
</reference>
<proteinExistence type="predicted"/>
<name>A0A6J4QEU5_9ACTN</name>
<evidence type="ECO:0000313" key="1">
    <source>
        <dbReference type="EMBL" id="CAA9442902.1"/>
    </source>
</evidence>
<protein>
    <submittedName>
        <fullName evidence="1">Uncharacterized protein</fullName>
    </submittedName>
</protein>